<dbReference type="OrthoDB" id="1707228at2"/>
<feature type="signal peptide" evidence="2">
    <location>
        <begin position="1"/>
        <end position="21"/>
    </location>
</feature>
<dbReference type="STRING" id="550447.SAMN05428946_1274"/>
<dbReference type="InterPro" id="IPR014247">
    <property type="entry name" value="Spore_lipoprot_YhcN/YlaJ"/>
</dbReference>
<protein>
    <submittedName>
        <fullName evidence="3">Sporulation lipoprotein, YhcN/YlaJ family</fullName>
    </submittedName>
</protein>
<organism evidence="3 4">
    <name type="scientific">Edaphobacillus lindanitolerans</name>
    <dbReference type="NCBI Taxonomy" id="550447"/>
    <lineage>
        <taxon>Bacteria</taxon>
        <taxon>Bacillati</taxon>
        <taxon>Bacillota</taxon>
        <taxon>Bacilli</taxon>
        <taxon>Bacillales</taxon>
        <taxon>Bacillaceae</taxon>
        <taxon>Edaphobacillus</taxon>
    </lineage>
</organism>
<feature type="compositionally biased region" description="Basic and acidic residues" evidence="1">
    <location>
        <begin position="74"/>
        <end position="83"/>
    </location>
</feature>
<keyword evidence="3" id="KW-0449">Lipoprotein</keyword>
<dbReference type="RefSeq" id="WP_084186589.1">
    <property type="nucleotide sequence ID" value="NZ_FTPL01000002.1"/>
</dbReference>
<dbReference type="PROSITE" id="PS51257">
    <property type="entry name" value="PROKAR_LIPOPROTEIN"/>
    <property type="match status" value="1"/>
</dbReference>
<dbReference type="InterPro" id="IPR019076">
    <property type="entry name" value="Spore_lipoprot_YhcN/YlaJ-like"/>
</dbReference>
<evidence type="ECO:0000256" key="2">
    <source>
        <dbReference type="SAM" id="SignalP"/>
    </source>
</evidence>
<proteinExistence type="predicted"/>
<dbReference type="AlphaFoldDB" id="A0A1U7PPI9"/>
<gene>
    <name evidence="3" type="ORF">SAMN05428946_1274</name>
</gene>
<dbReference type="GO" id="GO:0030435">
    <property type="term" value="P:sporulation resulting in formation of a cellular spore"/>
    <property type="evidence" value="ECO:0007669"/>
    <property type="project" value="InterPro"/>
</dbReference>
<dbReference type="EMBL" id="FTPL01000002">
    <property type="protein sequence ID" value="SIT79971.1"/>
    <property type="molecule type" value="Genomic_DNA"/>
</dbReference>
<reference evidence="4" key="1">
    <citation type="submission" date="2017-01" db="EMBL/GenBank/DDBJ databases">
        <authorList>
            <person name="Varghese N."/>
            <person name="Submissions S."/>
        </authorList>
    </citation>
    <scope>NUCLEOTIDE SEQUENCE [LARGE SCALE GENOMIC DNA]</scope>
    <source>
        <strain evidence="4">MNA4</strain>
    </source>
</reference>
<feature type="chain" id="PRO_5039178208" evidence="2">
    <location>
        <begin position="22"/>
        <end position="180"/>
    </location>
</feature>
<evidence type="ECO:0000313" key="3">
    <source>
        <dbReference type="EMBL" id="SIT79971.1"/>
    </source>
</evidence>
<keyword evidence="4" id="KW-1185">Reference proteome</keyword>
<dbReference type="Proteomes" id="UP000187550">
    <property type="component" value="Unassembled WGS sequence"/>
</dbReference>
<feature type="region of interest" description="Disordered" evidence="1">
    <location>
        <begin position="27"/>
        <end position="83"/>
    </location>
</feature>
<evidence type="ECO:0000313" key="4">
    <source>
        <dbReference type="Proteomes" id="UP000187550"/>
    </source>
</evidence>
<evidence type="ECO:0000256" key="1">
    <source>
        <dbReference type="SAM" id="MobiDB-lite"/>
    </source>
</evidence>
<accession>A0A1U7PPI9</accession>
<dbReference type="NCBIfam" id="TIGR02898">
    <property type="entry name" value="spore_YhcN_YlaJ"/>
    <property type="match status" value="1"/>
</dbReference>
<feature type="compositionally biased region" description="Low complexity" evidence="1">
    <location>
        <begin position="27"/>
        <end position="73"/>
    </location>
</feature>
<dbReference type="Pfam" id="PF09580">
    <property type="entry name" value="Spore_YhcN_YlaJ"/>
    <property type="match status" value="1"/>
</dbReference>
<name>A0A1U7PPI9_9BACI</name>
<keyword evidence="2" id="KW-0732">Signal</keyword>
<sequence length="180" mass="19237">MKKIWMTISALFLVVGLAACGNNNDNNDNGTNNGNDNAGTTDTDTGTTGDNSTGMDSANNGNDDNTNGSTSDSLQRDEDAAAKVETVEGVEGATVLLTDENAYVAAELAEGTDETEDLKTKIRDQVKEIKPEIGNVYVSADPDFAKELSDYGNRIDEGEPVEGFFDEFSDAMKRMFPDAK</sequence>